<evidence type="ECO:0000313" key="4">
    <source>
        <dbReference type="Proteomes" id="UP000050277"/>
    </source>
</evidence>
<dbReference type="InterPro" id="IPR001765">
    <property type="entry name" value="Carbonic_anhydrase"/>
</dbReference>
<dbReference type="OrthoDB" id="9769739at2"/>
<comment type="cofactor">
    <cofactor evidence="2">
        <name>Zn(2+)</name>
        <dbReference type="ChEBI" id="CHEBI:29105"/>
    </cofactor>
    <text evidence="2">Binds 1 zinc ion per subunit.</text>
</comment>
<organism evidence="3 4">
    <name type="scientific">Herpetosiphon geysericola</name>
    <dbReference type="NCBI Taxonomy" id="70996"/>
    <lineage>
        <taxon>Bacteria</taxon>
        <taxon>Bacillati</taxon>
        <taxon>Chloroflexota</taxon>
        <taxon>Chloroflexia</taxon>
        <taxon>Herpetosiphonales</taxon>
        <taxon>Herpetosiphonaceae</taxon>
        <taxon>Herpetosiphon</taxon>
    </lineage>
</organism>
<comment type="caution">
    <text evidence="3">The sequence shown here is derived from an EMBL/GenBank/DDBJ whole genome shotgun (WGS) entry which is preliminary data.</text>
</comment>
<feature type="binding site" evidence="2">
    <location>
        <position position="64"/>
    </location>
    <ligand>
        <name>Zn(2+)</name>
        <dbReference type="ChEBI" id="CHEBI:29105"/>
    </ligand>
</feature>
<evidence type="ECO:0000256" key="2">
    <source>
        <dbReference type="PIRSR" id="PIRSR601765-1"/>
    </source>
</evidence>
<dbReference type="RefSeq" id="WP_054536258.1">
    <property type="nucleotide sequence ID" value="NZ_LGKP01000032.1"/>
</dbReference>
<dbReference type="PATRIC" id="fig|70996.4.peg.981"/>
<dbReference type="SUPFAM" id="SSF53056">
    <property type="entry name" value="beta-carbonic anhydrase, cab"/>
    <property type="match status" value="1"/>
</dbReference>
<evidence type="ECO:0000313" key="3">
    <source>
        <dbReference type="EMBL" id="KPL81910.1"/>
    </source>
</evidence>
<dbReference type="Proteomes" id="UP000050277">
    <property type="component" value="Unassembled WGS sequence"/>
</dbReference>
<accession>A0A0P6XF47</accession>
<proteinExistence type="inferred from homology"/>
<dbReference type="Pfam" id="PF00484">
    <property type="entry name" value="Pro_CA"/>
    <property type="match status" value="1"/>
</dbReference>
<sequence>MAPPVVLPDLQTLTVDAAAALAFLLAGNARFVANHPLDPHHDSLYRQQLTQAQHPFAMILGCIDSRVIPELLFDCGFGDLLVIRTAGHAIDEVTVGSIEFGADVLEIPLLVVLGHEHCGAVKATISMLDQQQTAPDRIAVLVDHLRPAVAEIDIHDPNRLDAAIRANVLHTVVELQQIPLLAQREHAGLLRIVGAYYSLVSGAVELLTTPHG</sequence>
<evidence type="ECO:0008006" key="5">
    <source>
        <dbReference type="Google" id="ProtNLM"/>
    </source>
</evidence>
<name>A0A0P6XF47_9CHLR</name>
<feature type="binding site" evidence="2">
    <location>
        <position position="118"/>
    </location>
    <ligand>
        <name>Zn(2+)</name>
        <dbReference type="ChEBI" id="CHEBI:29105"/>
    </ligand>
</feature>
<dbReference type="InterPro" id="IPR036874">
    <property type="entry name" value="Carbonic_anhydrase_sf"/>
</dbReference>
<dbReference type="GO" id="GO:0008270">
    <property type="term" value="F:zinc ion binding"/>
    <property type="evidence" value="ECO:0007669"/>
    <property type="project" value="InterPro"/>
</dbReference>
<keyword evidence="4" id="KW-1185">Reference proteome</keyword>
<feature type="binding site" evidence="2">
    <location>
        <position position="115"/>
    </location>
    <ligand>
        <name>Zn(2+)</name>
        <dbReference type="ChEBI" id="CHEBI:29105"/>
    </ligand>
</feature>
<gene>
    <name evidence="3" type="ORF">SE18_20115</name>
</gene>
<keyword evidence="2" id="KW-0479">Metal-binding</keyword>
<feature type="binding site" evidence="2">
    <location>
        <position position="62"/>
    </location>
    <ligand>
        <name>Zn(2+)</name>
        <dbReference type="ChEBI" id="CHEBI:29105"/>
    </ligand>
</feature>
<dbReference type="PANTHER" id="PTHR11002">
    <property type="entry name" value="CARBONIC ANHYDRASE"/>
    <property type="match status" value="1"/>
</dbReference>
<protein>
    <recommendedName>
        <fullName evidence="5">Carbonic anhydrase</fullName>
    </recommendedName>
</protein>
<comment type="similarity">
    <text evidence="1">Belongs to the beta-class carbonic anhydrase family.</text>
</comment>
<reference evidence="3 4" key="1">
    <citation type="submission" date="2015-07" db="EMBL/GenBank/DDBJ databases">
        <title>Whole genome sequence of Herpetosiphon geysericola DSM 7119.</title>
        <authorList>
            <person name="Hemp J."/>
            <person name="Ward L.M."/>
            <person name="Pace L.A."/>
            <person name="Fischer W.W."/>
        </authorList>
    </citation>
    <scope>NUCLEOTIDE SEQUENCE [LARGE SCALE GENOMIC DNA]</scope>
    <source>
        <strain evidence="3 4">DSM 7119</strain>
    </source>
</reference>
<dbReference type="SMART" id="SM00947">
    <property type="entry name" value="Pro_CA"/>
    <property type="match status" value="1"/>
</dbReference>
<dbReference type="PANTHER" id="PTHR11002:SF79">
    <property type="entry name" value="CARBONIC ANHYDRASE 2"/>
    <property type="match status" value="1"/>
</dbReference>
<dbReference type="STRING" id="70996.SE18_20115"/>
<evidence type="ECO:0000256" key="1">
    <source>
        <dbReference type="ARBA" id="ARBA00006217"/>
    </source>
</evidence>
<dbReference type="EMBL" id="LGKP01000032">
    <property type="protein sequence ID" value="KPL81910.1"/>
    <property type="molecule type" value="Genomic_DNA"/>
</dbReference>
<keyword evidence="2" id="KW-0862">Zinc</keyword>
<dbReference type="AlphaFoldDB" id="A0A0P6XF47"/>
<dbReference type="Gene3D" id="3.40.1050.10">
    <property type="entry name" value="Carbonic anhydrase"/>
    <property type="match status" value="1"/>
</dbReference>
<dbReference type="GO" id="GO:0004089">
    <property type="term" value="F:carbonate dehydratase activity"/>
    <property type="evidence" value="ECO:0007669"/>
    <property type="project" value="InterPro"/>
</dbReference>